<dbReference type="Gene3D" id="3.40.109.10">
    <property type="entry name" value="NADH Oxidase"/>
    <property type="match status" value="1"/>
</dbReference>
<reference evidence="7 8" key="1">
    <citation type="submission" date="2015-07" db="EMBL/GenBank/DDBJ databases">
        <title>Complete genome sequence of Mycobacterium goodii X7B, a facultative thermophilic biodesulfurizing bacterium.</title>
        <authorList>
            <person name="Yu B."/>
            <person name="Li F."/>
            <person name="Xu P."/>
        </authorList>
    </citation>
    <scope>NUCLEOTIDE SEQUENCE [LARGE SCALE GENOMIC DNA]</scope>
    <source>
        <strain evidence="7 8">X7B</strain>
    </source>
</reference>
<evidence type="ECO:0000256" key="5">
    <source>
        <dbReference type="ARBA" id="ARBA00023002"/>
    </source>
</evidence>
<dbReference type="Proteomes" id="UP000062255">
    <property type="component" value="Chromosome"/>
</dbReference>
<dbReference type="KEGG" id="mgo:AFA91_04825"/>
<accession>A0A0K0X1Y3</accession>
<evidence type="ECO:0000313" key="8">
    <source>
        <dbReference type="Proteomes" id="UP000062255"/>
    </source>
</evidence>
<comment type="similarity">
    <text evidence="2">Belongs to the nitroreductase family.</text>
</comment>
<dbReference type="PANTHER" id="PTHR43673">
    <property type="entry name" value="NAD(P)H NITROREDUCTASE YDGI-RELATED"/>
    <property type="match status" value="1"/>
</dbReference>
<gene>
    <name evidence="7" type="ORF">AFA91_04825</name>
</gene>
<dbReference type="AlphaFoldDB" id="A0A0K0X1Y3"/>
<sequence length="228" mass="24776">MSLPTADLAETADRLIRGRRAIRAFRPDEVPEETMRAVFELAGHAPSNSNTQPWHVEVVSGPARDRLADALVAAHAEDRVSVDFPYREGLFDGALQNRRADFGARLYAALGIARGETDLLHGYNTASLRFYGAPHVAMLFAPNNTEARIAADMGIYAQTLMLAMTAYGIASCPQALLSFYADTVRAELGVDGRKLLMGISFGYADDTAAVNGVRIPRVGLSETTRFSR</sequence>
<dbReference type="InterPro" id="IPR000415">
    <property type="entry name" value="Nitroreductase-like"/>
</dbReference>
<keyword evidence="3" id="KW-0285">Flavoprotein</keyword>
<protein>
    <submittedName>
        <fullName evidence="7">Oxidoreductase</fullName>
    </submittedName>
</protein>
<dbReference type="SUPFAM" id="SSF55469">
    <property type="entry name" value="FMN-dependent nitroreductase-like"/>
    <property type="match status" value="1"/>
</dbReference>
<dbReference type="CDD" id="cd02136">
    <property type="entry name" value="PnbA_NfnB-like"/>
    <property type="match status" value="1"/>
</dbReference>
<dbReference type="InterPro" id="IPR029479">
    <property type="entry name" value="Nitroreductase"/>
</dbReference>
<evidence type="ECO:0000313" key="7">
    <source>
        <dbReference type="EMBL" id="AKS31318.1"/>
    </source>
</evidence>
<organism evidence="7 8">
    <name type="scientific">Mycolicibacterium goodii</name>
    <name type="common">Mycobacterium goodii</name>
    <dbReference type="NCBI Taxonomy" id="134601"/>
    <lineage>
        <taxon>Bacteria</taxon>
        <taxon>Bacillati</taxon>
        <taxon>Actinomycetota</taxon>
        <taxon>Actinomycetes</taxon>
        <taxon>Mycobacteriales</taxon>
        <taxon>Mycobacteriaceae</taxon>
        <taxon>Mycolicibacterium</taxon>
    </lineage>
</organism>
<evidence type="ECO:0000256" key="2">
    <source>
        <dbReference type="ARBA" id="ARBA00007118"/>
    </source>
</evidence>
<dbReference type="EMBL" id="CP012150">
    <property type="protein sequence ID" value="AKS31318.1"/>
    <property type="molecule type" value="Genomic_DNA"/>
</dbReference>
<evidence type="ECO:0000256" key="1">
    <source>
        <dbReference type="ARBA" id="ARBA00001917"/>
    </source>
</evidence>
<name>A0A0K0X1Y3_MYCGD</name>
<dbReference type="PATRIC" id="fig|134601.6.peg.999"/>
<evidence type="ECO:0000259" key="6">
    <source>
        <dbReference type="Pfam" id="PF00881"/>
    </source>
</evidence>
<dbReference type="Pfam" id="PF00881">
    <property type="entry name" value="Nitroreductase"/>
    <property type="match status" value="1"/>
</dbReference>
<dbReference type="RefSeq" id="WP_049743726.1">
    <property type="nucleotide sequence ID" value="NZ_CP012150.1"/>
</dbReference>
<evidence type="ECO:0000256" key="3">
    <source>
        <dbReference type="ARBA" id="ARBA00022630"/>
    </source>
</evidence>
<keyword evidence="4" id="KW-0288">FMN</keyword>
<evidence type="ECO:0000256" key="4">
    <source>
        <dbReference type="ARBA" id="ARBA00022643"/>
    </source>
</evidence>
<proteinExistence type="inferred from homology"/>
<dbReference type="PANTHER" id="PTHR43673:SF2">
    <property type="entry name" value="NITROREDUCTASE"/>
    <property type="match status" value="1"/>
</dbReference>
<dbReference type="OrthoDB" id="9798230at2"/>
<dbReference type="STRING" id="134601.AFA91_04825"/>
<keyword evidence="5" id="KW-0560">Oxidoreductase</keyword>
<feature type="domain" description="Nitroreductase" evidence="6">
    <location>
        <begin position="16"/>
        <end position="203"/>
    </location>
</feature>
<dbReference type="GO" id="GO:0016491">
    <property type="term" value="F:oxidoreductase activity"/>
    <property type="evidence" value="ECO:0007669"/>
    <property type="project" value="UniProtKB-KW"/>
</dbReference>
<comment type="cofactor">
    <cofactor evidence="1">
        <name>FMN</name>
        <dbReference type="ChEBI" id="CHEBI:58210"/>
    </cofactor>
</comment>